<keyword evidence="3 5" id="KW-1133">Transmembrane helix</keyword>
<dbReference type="EMBL" id="AUZZ01009233">
    <property type="protein sequence ID" value="EQD34118.1"/>
    <property type="molecule type" value="Genomic_DNA"/>
</dbReference>
<evidence type="ECO:0000259" key="6">
    <source>
        <dbReference type="PROSITE" id="PS50928"/>
    </source>
</evidence>
<keyword evidence="4 5" id="KW-0472">Membrane</keyword>
<evidence type="ECO:0000256" key="3">
    <source>
        <dbReference type="ARBA" id="ARBA00022989"/>
    </source>
</evidence>
<evidence type="ECO:0000256" key="1">
    <source>
        <dbReference type="ARBA" id="ARBA00004141"/>
    </source>
</evidence>
<evidence type="ECO:0000256" key="4">
    <source>
        <dbReference type="ARBA" id="ARBA00023136"/>
    </source>
</evidence>
<feature type="domain" description="ABC transmembrane type-1" evidence="6">
    <location>
        <begin position="48"/>
        <end position="127"/>
    </location>
</feature>
<evidence type="ECO:0000256" key="5">
    <source>
        <dbReference type="SAM" id="Phobius"/>
    </source>
</evidence>
<feature type="transmembrane region" description="Helical" evidence="5">
    <location>
        <begin position="7"/>
        <end position="29"/>
    </location>
</feature>
<dbReference type="AlphaFoldDB" id="T0YM11"/>
<dbReference type="PROSITE" id="PS50928">
    <property type="entry name" value="ABC_TM1"/>
    <property type="match status" value="1"/>
</dbReference>
<dbReference type="InterPro" id="IPR035906">
    <property type="entry name" value="MetI-like_sf"/>
</dbReference>
<gene>
    <name evidence="7" type="ORF">B2A_12804</name>
</gene>
<dbReference type="Gene3D" id="1.10.3720.10">
    <property type="entry name" value="MetI-like"/>
    <property type="match status" value="1"/>
</dbReference>
<feature type="transmembrane region" description="Helical" evidence="5">
    <location>
        <begin position="86"/>
        <end position="108"/>
    </location>
</feature>
<name>T0YM11_9ZZZZ</name>
<dbReference type="GO" id="GO:0016020">
    <property type="term" value="C:membrane"/>
    <property type="evidence" value="ECO:0007669"/>
    <property type="project" value="UniProtKB-SubCell"/>
</dbReference>
<proteinExistence type="predicted"/>
<reference evidence="7" key="1">
    <citation type="submission" date="2013-08" db="EMBL/GenBank/DDBJ databases">
        <authorList>
            <person name="Mendez C."/>
            <person name="Richter M."/>
            <person name="Ferrer M."/>
            <person name="Sanchez J."/>
        </authorList>
    </citation>
    <scope>NUCLEOTIDE SEQUENCE</scope>
</reference>
<organism evidence="7">
    <name type="scientific">mine drainage metagenome</name>
    <dbReference type="NCBI Taxonomy" id="410659"/>
    <lineage>
        <taxon>unclassified sequences</taxon>
        <taxon>metagenomes</taxon>
        <taxon>ecological metagenomes</taxon>
    </lineage>
</organism>
<comment type="subcellular location">
    <subcellularLocation>
        <location evidence="1">Membrane</location>
        <topology evidence="1">Multi-pass membrane protein</topology>
    </subcellularLocation>
</comment>
<evidence type="ECO:0000256" key="2">
    <source>
        <dbReference type="ARBA" id="ARBA00022692"/>
    </source>
</evidence>
<comment type="caution">
    <text evidence="7">The sequence shown here is derived from an EMBL/GenBank/DDBJ whole genome shotgun (WGS) entry which is preliminary data.</text>
</comment>
<dbReference type="InterPro" id="IPR000515">
    <property type="entry name" value="MetI-like"/>
</dbReference>
<feature type="transmembrane region" description="Helical" evidence="5">
    <location>
        <begin position="49"/>
        <end position="74"/>
    </location>
</feature>
<dbReference type="SUPFAM" id="SSF161098">
    <property type="entry name" value="MetI-like"/>
    <property type="match status" value="1"/>
</dbReference>
<sequence>MKNRLMLIFFPFLAAYLIFLFLPIIRILTFDSFKVLVIDTSSGILQSIFYTYLIALFVAVVSVLLALPYSFIMARRNSLPYRVADSLVEIPIMIPSTVVGIMVLITFAPQMPVGSLIRMVFPGYTFT</sequence>
<dbReference type="GO" id="GO:0055085">
    <property type="term" value="P:transmembrane transport"/>
    <property type="evidence" value="ECO:0007669"/>
    <property type="project" value="InterPro"/>
</dbReference>
<keyword evidence="2 5" id="KW-0812">Transmembrane</keyword>
<evidence type="ECO:0000313" key="7">
    <source>
        <dbReference type="EMBL" id="EQD34118.1"/>
    </source>
</evidence>
<feature type="non-terminal residue" evidence="7">
    <location>
        <position position="127"/>
    </location>
</feature>
<protein>
    <submittedName>
        <fullName evidence="7">ABC-type molybdate transport system, permease component</fullName>
    </submittedName>
</protein>
<reference evidence="7" key="2">
    <citation type="journal article" date="2014" name="ISME J.">
        <title>Microbial stratification in low pH oxic and suboxic macroscopic growths along an acid mine drainage.</title>
        <authorList>
            <person name="Mendez-Garcia C."/>
            <person name="Mesa V."/>
            <person name="Sprenger R.R."/>
            <person name="Richter M."/>
            <person name="Diez M.S."/>
            <person name="Solano J."/>
            <person name="Bargiela R."/>
            <person name="Golyshina O.V."/>
            <person name="Manteca A."/>
            <person name="Ramos J.L."/>
            <person name="Gallego J.R."/>
            <person name="Llorente I."/>
            <person name="Martins Dos Santos V.A."/>
            <person name="Jensen O.N."/>
            <person name="Pelaez A.I."/>
            <person name="Sanchez J."/>
            <person name="Ferrer M."/>
        </authorList>
    </citation>
    <scope>NUCLEOTIDE SEQUENCE</scope>
</reference>
<accession>T0YM11</accession>